<dbReference type="RefSeq" id="WP_141197433.1">
    <property type="nucleotide sequence ID" value="NZ_CP041186.1"/>
</dbReference>
<evidence type="ECO:0008006" key="4">
    <source>
        <dbReference type="Google" id="ProtNLM"/>
    </source>
</evidence>
<name>A0A4Y6PRU5_PERCE</name>
<reference evidence="2 3" key="1">
    <citation type="submission" date="2019-06" db="EMBL/GenBank/DDBJ databases">
        <title>Persicimonas caeni gen. nov., sp. nov., a predatory bacterium isolated from solar saltern.</title>
        <authorList>
            <person name="Wang S."/>
        </authorList>
    </citation>
    <scope>NUCLEOTIDE SEQUENCE [LARGE SCALE GENOMIC DNA]</scope>
    <source>
        <strain evidence="2 3">YN101</strain>
    </source>
</reference>
<protein>
    <recommendedName>
        <fullName evidence="4">Zinc-finger domain-containing protein</fullName>
    </recommendedName>
</protein>
<dbReference type="OrthoDB" id="5298512at2"/>
<evidence type="ECO:0000313" key="2">
    <source>
        <dbReference type="EMBL" id="QDG50943.1"/>
    </source>
</evidence>
<sequence length="146" mass="16652">MHVHPTSTPGGEPELAEIDERDALFIAFLEGDLPDERRQEFEAELERDAELRRDFEDFADIMGGVQSLPFEFAPPDFVDKVQGRIRKRSKGRFFAENFLYSTRMPYEAIAVVMIAVMAAAWMLMGVPKDRNMKTAEANIPPKLETD</sequence>
<gene>
    <name evidence="2" type="ORF">FIV42_09415</name>
</gene>
<proteinExistence type="predicted"/>
<accession>A0A4Y6PRU5</accession>
<keyword evidence="1" id="KW-1133">Transmembrane helix</keyword>
<feature type="transmembrane region" description="Helical" evidence="1">
    <location>
        <begin position="108"/>
        <end position="126"/>
    </location>
</feature>
<accession>A0A5B8Y3E4</accession>
<dbReference type="Proteomes" id="UP000315995">
    <property type="component" value="Chromosome"/>
</dbReference>
<keyword evidence="1" id="KW-0812">Transmembrane</keyword>
<organism evidence="2 3">
    <name type="scientific">Persicimonas caeni</name>
    <dbReference type="NCBI Taxonomy" id="2292766"/>
    <lineage>
        <taxon>Bacteria</taxon>
        <taxon>Deltaproteobacteria</taxon>
        <taxon>Bradymonadales</taxon>
        <taxon>Bradymonadaceae</taxon>
        <taxon>Persicimonas</taxon>
    </lineage>
</organism>
<keyword evidence="1" id="KW-0472">Membrane</keyword>
<dbReference type="AlphaFoldDB" id="A0A4Y6PRU5"/>
<evidence type="ECO:0000256" key="1">
    <source>
        <dbReference type="SAM" id="Phobius"/>
    </source>
</evidence>
<keyword evidence="3" id="KW-1185">Reference proteome</keyword>
<evidence type="ECO:0000313" key="3">
    <source>
        <dbReference type="Proteomes" id="UP000315995"/>
    </source>
</evidence>
<dbReference type="EMBL" id="CP041186">
    <property type="protein sequence ID" value="QDG50943.1"/>
    <property type="molecule type" value="Genomic_DNA"/>
</dbReference>